<gene>
    <name evidence="2" type="ORF">ACFQ4M_13140</name>
</gene>
<keyword evidence="1" id="KW-0472">Membrane</keyword>
<keyword evidence="1" id="KW-1133">Transmembrane helix</keyword>
<protein>
    <submittedName>
        <fullName evidence="2">Uncharacterized protein</fullName>
    </submittedName>
</protein>
<evidence type="ECO:0000313" key="3">
    <source>
        <dbReference type="Proteomes" id="UP001597158"/>
    </source>
</evidence>
<feature type="transmembrane region" description="Helical" evidence="1">
    <location>
        <begin position="64"/>
        <end position="81"/>
    </location>
</feature>
<organism evidence="2 3">
    <name type="scientific">Thauera mechernichensis</name>
    <dbReference type="NCBI Taxonomy" id="82788"/>
    <lineage>
        <taxon>Bacteria</taxon>
        <taxon>Pseudomonadati</taxon>
        <taxon>Pseudomonadota</taxon>
        <taxon>Betaproteobacteria</taxon>
        <taxon>Rhodocyclales</taxon>
        <taxon>Zoogloeaceae</taxon>
        <taxon>Thauera</taxon>
    </lineage>
</organism>
<keyword evidence="3" id="KW-1185">Reference proteome</keyword>
<proteinExistence type="predicted"/>
<accession>A0ABW3WET1</accession>
<evidence type="ECO:0000313" key="2">
    <source>
        <dbReference type="EMBL" id="MFD1264527.1"/>
    </source>
</evidence>
<feature type="transmembrane region" description="Helical" evidence="1">
    <location>
        <begin position="200"/>
        <end position="229"/>
    </location>
</feature>
<name>A0ABW3WET1_9RHOO</name>
<comment type="caution">
    <text evidence="2">The sequence shown here is derived from an EMBL/GenBank/DDBJ whole genome shotgun (WGS) entry which is preliminary data.</text>
</comment>
<keyword evidence="1" id="KW-0812">Transmembrane</keyword>
<dbReference type="Proteomes" id="UP001597158">
    <property type="component" value="Unassembled WGS sequence"/>
</dbReference>
<sequence length="263" mass="28592">MPQPRPLTRHRADPSVMMLGVSARSTIGERISSASGVLELVVSLLIALVSPFAFVFLLVTHAKWVIALGALSTAAHALWCARFEGWGERSAGEPMGAGRRVMLTLLVLCLNTLFWGLVLSSIVPRTWVSSFNASAPAWLSDHDWLRWAEPLSASVEAFVAGALVELLAYLLALLPFVLVVAVAALLMIRLGAGRARDRVMFSFYVLFVAGSACLMCYLLFGSSLAWLFWGINGYILWKGGRVADAVQRLRGRVDPVSHHDTAA</sequence>
<dbReference type="RefSeq" id="WP_277835362.1">
    <property type="nucleotide sequence ID" value="NZ_JARQZE010000024.1"/>
</dbReference>
<feature type="transmembrane region" description="Helical" evidence="1">
    <location>
        <begin position="101"/>
        <end position="123"/>
    </location>
</feature>
<evidence type="ECO:0000256" key="1">
    <source>
        <dbReference type="SAM" id="Phobius"/>
    </source>
</evidence>
<feature type="transmembrane region" description="Helical" evidence="1">
    <location>
        <begin position="37"/>
        <end position="58"/>
    </location>
</feature>
<feature type="transmembrane region" description="Helical" evidence="1">
    <location>
        <begin position="166"/>
        <end position="188"/>
    </location>
</feature>
<reference evidence="3" key="1">
    <citation type="journal article" date="2019" name="Int. J. Syst. Evol. Microbiol.">
        <title>The Global Catalogue of Microorganisms (GCM) 10K type strain sequencing project: providing services to taxonomists for standard genome sequencing and annotation.</title>
        <authorList>
            <consortium name="The Broad Institute Genomics Platform"/>
            <consortium name="The Broad Institute Genome Sequencing Center for Infectious Disease"/>
            <person name="Wu L."/>
            <person name="Ma J."/>
        </authorList>
    </citation>
    <scope>NUCLEOTIDE SEQUENCE [LARGE SCALE GENOMIC DNA]</scope>
    <source>
        <strain evidence="3">CCUG 48884</strain>
    </source>
</reference>
<dbReference type="EMBL" id="JBHTMC010000025">
    <property type="protein sequence ID" value="MFD1264527.1"/>
    <property type="molecule type" value="Genomic_DNA"/>
</dbReference>